<sequence length="652" mass="72054">MRSTTMEKDQPITVTDTVYKLQHHLLEGIKNEDQLFAAGSLMSHSDYEDVVIERSIANLCGYPLCNNSMPLDRPHKGRYRISLKEHKVYDLHETYMYCSSSCVVNSRAFAGSLQEERCSVLNPMKLNDILRMFDNLSLDYECLGENGDLGLSNLKIQEKMVGSVGEVSVEEWIGPSNAIEGYIPQRDRVSINSPSKDNSKEGPKAKCTKPVNKQDCFFNDMDFMSTIITEDEYNISKAPSGSSSTASVINVQEQGGKEIREGLKQSSSPGKHGSNKTSRKSQGGKSKKVAKGDLSSQDLPTSNYSQVSSSASDAEVEEKSKIKKAANLSEAMLKPSLKAFGAKKSNRSVTWADEKIDAGSRNLCEVREMEDKKAVLDTPDSMDGGHDGNMLLFESAEACAVALSQAAEAVASGDADPSDAMSEAGVIILPHPHDTDNVEMLERESSSVKWPTKEIPGADLFDSEDSWYDAPPEGFSLTLSPFATMWMALFAWVTSSSLAYIYGRDDESSYEDYLSVNGREYPRKVVLRDGRSSEIKHTIEGCLARSLPGLVADLRLPIPMSRLEQGVGHLLETMSFFDAVPAFRMKQWQVIAFLFVEALSVCRIPVLTSYMTNRRMMLHQILDGSQISAEEYEVMKDLMIPLGRDPRARSGA</sequence>
<comment type="catalytic activity">
    <reaction evidence="9 12">
        <text>O-phospho-L-seryl-[protein] + H2O = L-seryl-[protein] + phosphate</text>
        <dbReference type="Rhea" id="RHEA:20629"/>
        <dbReference type="Rhea" id="RHEA-COMP:9863"/>
        <dbReference type="Rhea" id="RHEA-COMP:11604"/>
        <dbReference type="ChEBI" id="CHEBI:15377"/>
        <dbReference type="ChEBI" id="CHEBI:29999"/>
        <dbReference type="ChEBI" id="CHEBI:43474"/>
        <dbReference type="ChEBI" id="CHEBI:83421"/>
        <dbReference type="EC" id="3.1.3.16"/>
    </reaction>
</comment>
<feature type="transmembrane region" description="Helical" evidence="14">
    <location>
        <begin position="590"/>
        <end position="610"/>
    </location>
</feature>
<evidence type="ECO:0000256" key="14">
    <source>
        <dbReference type="SAM" id="Phobius"/>
    </source>
</evidence>
<dbReference type="PANTHER" id="PTHR14732:SF0">
    <property type="entry name" value="RNA POLYMERASE II SUBUNIT B1 CTD PHOSPHATASE RPAP2-RELATED"/>
    <property type="match status" value="1"/>
</dbReference>
<dbReference type="GO" id="GO:0043175">
    <property type="term" value="F:RNA polymerase core enzyme binding"/>
    <property type="evidence" value="ECO:0007669"/>
    <property type="project" value="UniProtKB-UniRule"/>
</dbReference>
<evidence type="ECO:0000256" key="3">
    <source>
        <dbReference type="ARBA" id="ARBA00022723"/>
    </source>
</evidence>
<evidence type="ECO:0000256" key="2">
    <source>
        <dbReference type="ARBA" id="ARBA00005676"/>
    </source>
</evidence>
<evidence type="ECO:0000259" key="15">
    <source>
        <dbReference type="PROSITE" id="PS51479"/>
    </source>
</evidence>
<feature type="region of interest" description="Disordered" evidence="13">
    <location>
        <begin position="259"/>
        <end position="318"/>
    </location>
</feature>
<organism evidence="16 17">
    <name type="scientific">Manihot esculenta</name>
    <name type="common">Cassava</name>
    <name type="synonym">Jatropha manihot</name>
    <dbReference type="NCBI Taxonomy" id="3983"/>
    <lineage>
        <taxon>Eukaryota</taxon>
        <taxon>Viridiplantae</taxon>
        <taxon>Streptophyta</taxon>
        <taxon>Embryophyta</taxon>
        <taxon>Tracheophyta</taxon>
        <taxon>Spermatophyta</taxon>
        <taxon>Magnoliopsida</taxon>
        <taxon>eudicotyledons</taxon>
        <taxon>Gunneridae</taxon>
        <taxon>Pentapetalae</taxon>
        <taxon>rosids</taxon>
        <taxon>fabids</taxon>
        <taxon>Malpighiales</taxon>
        <taxon>Euphorbiaceae</taxon>
        <taxon>Crotonoideae</taxon>
        <taxon>Manihoteae</taxon>
        <taxon>Manihot</taxon>
    </lineage>
</organism>
<evidence type="ECO:0000256" key="4">
    <source>
        <dbReference type="ARBA" id="ARBA00022771"/>
    </source>
</evidence>
<evidence type="ECO:0000313" key="16">
    <source>
        <dbReference type="EMBL" id="OAY46783.1"/>
    </source>
</evidence>
<dbReference type="EMBL" id="CM004392">
    <property type="protein sequence ID" value="OAY46783.1"/>
    <property type="molecule type" value="Genomic_DNA"/>
</dbReference>
<evidence type="ECO:0000256" key="13">
    <source>
        <dbReference type="SAM" id="MobiDB-lite"/>
    </source>
</evidence>
<feature type="compositionally biased region" description="Polar residues" evidence="13">
    <location>
        <begin position="294"/>
        <end position="304"/>
    </location>
</feature>
<feature type="region of interest" description="Disordered" evidence="13">
    <location>
        <begin position="187"/>
        <end position="207"/>
    </location>
</feature>
<keyword evidence="8 12" id="KW-0539">Nucleus</keyword>
<comment type="catalytic activity">
    <reaction evidence="10 12">
        <text>O-phospho-L-threonyl-[protein] + H2O = L-threonyl-[protein] + phosphate</text>
        <dbReference type="Rhea" id="RHEA:47004"/>
        <dbReference type="Rhea" id="RHEA-COMP:11060"/>
        <dbReference type="Rhea" id="RHEA-COMP:11605"/>
        <dbReference type="ChEBI" id="CHEBI:15377"/>
        <dbReference type="ChEBI" id="CHEBI:30013"/>
        <dbReference type="ChEBI" id="CHEBI:43474"/>
        <dbReference type="ChEBI" id="CHEBI:61977"/>
        <dbReference type="EC" id="3.1.3.16"/>
    </reaction>
</comment>
<keyword evidence="14" id="KW-0812">Transmembrane</keyword>
<dbReference type="PROSITE" id="PS51479">
    <property type="entry name" value="ZF_RTR1"/>
    <property type="match status" value="1"/>
</dbReference>
<dbReference type="Gramene" id="Manes.06G027100.1.v8.1">
    <property type="protein sequence ID" value="Manes.06G027100.1.v8.1.CDS"/>
    <property type="gene ID" value="Manes.06G027100.v8.1"/>
</dbReference>
<dbReference type="Gene3D" id="1.25.40.820">
    <property type="match status" value="1"/>
</dbReference>
<keyword evidence="4 12" id="KW-0863">Zinc-finger</keyword>
<feature type="domain" description="RTR1-type" evidence="15">
    <location>
        <begin position="37"/>
        <end position="122"/>
    </location>
</feature>
<evidence type="ECO:0000256" key="11">
    <source>
        <dbReference type="PROSITE-ProRule" id="PRU00812"/>
    </source>
</evidence>
<dbReference type="InterPro" id="IPR038534">
    <property type="entry name" value="Rtr1/RPAP2_sf"/>
</dbReference>
<dbReference type="GO" id="GO:0005737">
    <property type="term" value="C:cytoplasm"/>
    <property type="evidence" value="ECO:0000318"/>
    <property type="project" value="GO_Central"/>
</dbReference>
<comment type="similarity">
    <text evidence="2 11 12">Belongs to the RPAP2 family.</text>
</comment>
<dbReference type="GO" id="GO:0005634">
    <property type="term" value="C:nucleus"/>
    <property type="evidence" value="ECO:0000318"/>
    <property type="project" value="GO_Central"/>
</dbReference>
<evidence type="ECO:0000256" key="9">
    <source>
        <dbReference type="ARBA" id="ARBA00047761"/>
    </source>
</evidence>
<dbReference type="InterPro" id="IPR007308">
    <property type="entry name" value="Rtr1/RPAP2_dom"/>
</dbReference>
<keyword evidence="6 12" id="KW-0862">Zinc</keyword>
<keyword evidence="14" id="KW-1133">Transmembrane helix</keyword>
<comment type="subcellular location">
    <subcellularLocation>
        <location evidence="1 12">Nucleus</location>
    </subcellularLocation>
</comment>
<keyword evidence="7 12" id="KW-0904">Protein phosphatase</keyword>
<evidence type="ECO:0000256" key="12">
    <source>
        <dbReference type="RuleBase" id="RU367080"/>
    </source>
</evidence>
<proteinExistence type="inferred from homology"/>
<evidence type="ECO:0000256" key="8">
    <source>
        <dbReference type="ARBA" id="ARBA00023242"/>
    </source>
</evidence>
<protein>
    <recommendedName>
        <fullName evidence="12">RNA polymerase II subunit B1 CTD phosphatase RPAP2 homolog</fullName>
        <ecNumber evidence="12">3.1.3.16</ecNumber>
    </recommendedName>
</protein>
<evidence type="ECO:0000256" key="1">
    <source>
        <dbReference type="ARBA" id="ARBA00004123"/>
    </source>
</evidence>
<gene>
    <name evidence="16" type="ORF">MANES_06G027100</name>
</gene>
<dbReference type="EC" id="3.1.3.16" evidence="12"/>
<keyword evidence="3 12" id="KW-0479">Metal-binding</keyword>
<evidence type="ECO:0000313" key="17">
    <source>
        <dbReference type="Proteomes" id="UP000091857"/>
    </source>
</evidence>
<keyword evidence="5 12" id="KW-0378">Hydrolase</keyword>
<dbReference type="STRING" id="3983.A0A251KL94"/>
<evidence type="ECO:0000256" key="7">
    <source>
        <dbReference type="ARBA" id="ARBA00022912"/>
    </source>
</evidence>
<name>A0A251KL94_MANES</name>
<dbReference type="EMBL" id="CM004392">
    <property type="protein sequence ID" value="OAY46782.1"/>
    <property type="molecule type" value="Genomic_DNA"/>
</dbReference>
<dbReference type="PANTHER" id="PTHR14732">
    <property type="entry name" value="RNA POLYMERASE II SUBUNIT B1 CTD PHOSPHATASE RPAP2-RELATED"/>
    <property type="match status" value="1"/>
</dbReference>
<dbReference type="OMA" id="WMGPSNA"/>
<accession>A0A251KL94</accession>
<dbReference type="Pfam" id="PF04181">
    <property type="entry name" value="RPAP2_Rtr1"/>
    <property type="match status" value="1"/>
</dbReference>
<dbReference type="InterPro" id="IPR039693">
    <property type="entry name" value="Rtr1/RPAP2"/>
</dbReference>
<reference evidence="16 17" key="1">
    <citation type="submission" date="2016-02" db="EMBL/GenBank/DDBJ databases">
        <title>WGS assembly of Manihot esculenta.</title>
        <authorList>
            <person name="Bredeson J.V."/>
            <person name="Prochnik S.E."/>
            <person name="Lyons J.B."/>
            <person name="Schmutz J."/>
            <person name="Grimwood J."/>
            <person name="Vrebalov J."/>
            <person name="Bart R.S."/>
            <person name="Amuge T."/>
            <person name="Ferguson M.E."/>
            <person name="Green R."/>
            <person name="Putnam N."/>
            <person name="Stites J."/>
            <person name="Rounsley S."/>
            <person name="Rokhsar D.S."/>
        </authorList>
    </citation>
    <scope>NUCLEOTIDE SEQUENCE [LARGE SCALE GENOMIC DNA]</scope>
    <source>
        <strain evidence="17">cv. AM560-2</strain>
        <tissue evidence="16">Leaf</tissue>
    </source>
</reference>
<evidence type="ECO:0000256" key="5">
    <source>
        <dbReference type="ARBA" id="ARBA00022801"/>
    </source>
</evidence>
<keyword evidence="14" id="KW-0472">Membrane</keyword>
<dbReference type="Gramene" id="Manes.06G027100.2.v8.1">
    <property type="protein sequence ID" value="Manes.06G027100.2.v8.1.CDS"/>
    <property type="gene ID" value="Manes.06G027100.v8.1"/>
</dbReference>
<evidence type="ECO:0000256" key="10">
    <source>
        <dbReference type="ARBA" id="ARBA00048336"/>
    </source>
</evidence>
<evidence type="ECO:0000256" key="6">
    <source>
        <dbReference type="ARBA" id="ARBA00022833"/>
    </source>
</evidence>
<dbReference type="GO" id="GO:0008270">
    <property type="term" value="F:zinc ion binding"/>
    <property type="evidence" value="ECO:0007669"/>
    <property type="project" value="UniProtKB-KW"/>
</dbReference>
<dbReference type="OrthoDB" id="2590500at2759"/>
<dbReference type="GO" id="GO:0008420">
    <property type="term" value="F:RNA polymerase II CTD heptapeptide repeat phosphatase activity"/>
    <property type="evidence" value="ECO:0000318"/>
    <property type="project" value="GO_Central"/>
</dbReference>
<comment type="function">
    <text evidence="12">Putative RNA polymerase II subunit B1 C-terminal domain (CTD) phosphatase involved in RNA polymerase II transcription regulation.</text>
</comment>
<keyword evidence="17" id="KW-1185">Reference proteome</keyword>
<dbReference type="AlphaFoldDB" id="A0A251KL94"/>
<dbReference type="Proteomes" id="UP000091857">
    <property type="component" value="Chromosome 6"/>
</dbReference>